<name>A0A0E0JH74_ORYPU</name>
<dbReference type="AlphaFoldDB" id="A0A0E0JH74"/>
<organism evidence="1">
    <name type="scientific">Oryza punctata</name>
    <name type="common">Red rice</name>
    <dbReference type="NCBI Taxonomy" id="4537"/>
    <lineage>
        <taxon>Eukaryota</taxon>
        <taxon>Viridiplantae</taxon>
        <taxon>Streptophyta</taxon>
        <taxon>Embryophyta</taxon>
        <taxon>Tracheophyta</taxon>
        <taxon>Spermatophyta</taxon>
        <taxon>Magnoliopsida</taxon>
        <taxon>Liliopsida</taxon>
        <taxon>Poales</taxon>
        <taxon>Poaceae</taxon>
        <taxon>BOP clade</taxon>
        <taxon>Oryzoideae</taxon>
        <taxon>Oryzeae</taxon>
        <taxon>Oryzinae</taxon>
        <taxon>Oryza</taxon>
    </lineage>
</organism>
<proteinExistence type="predicted"/>
<accession>A0A0E0JH74</accession>
<evidence type="ECO:0000313" key="2">
    <source>
        <dbReference type="Proteomes" id="UP000026962"/>
    </source>
</evidence>
<dbReference type="Gramene" id="OPUNC01G11470.1">
    <property type="protein sequence ID" value="OPUNC01G11470.1"/>
    <property type="gene ID" value="OPUNC01G11470"/>
</dbReference>
<dbReference type="EnsemblPlants" id="OPUNC01G11470.1">
    <property type="protein sequence ID" value="OPUNC01G11470.1"/>
    <property type="gene ID" value="OPUNC01G11470"/>
</dbReference>
<keyword evidence="2" id="KW-1185">Reference proteome</keyword>
<reference evidence="1" key="2">
    <citation type="submission" date="2018-05" db="EMBL/GenBank/DDBJ databases">
        <title>OpunRS2 (Oryza punctata Reference Sequence Version 2).</title>
        <authorList>
            <person name="Zhang J."/>
            <person name="Kudrna D."/>
            <person name="Lee S."/>
            <person name="Talag J."/>
            <person name="Welchert J."/>
            <person name="Wing R.A."/>
        </authorList>
    </citation>
    <scope>NUCLEOTIDE SEQUENCE [LARGE SCALE GENOMIC DNA]</scope>
</reference>
<evidence type="ECO:0000313" key="1">
    <source>
        <dbReference type="EnsemblPlants" id="OPUNC01G11470.1"/>
    </source>
</evidence>
<reference evidence="1" key="1">
    <citation type="submission" date="2015-04" db="UniProtKB">
        <authorList>
            <consortium name="EnsemblPlants"/>
        </authorList>
    </citation>
    <scope>IDENTIFICATION</scope>
</reference>
<sequence>MCGEDDGSSHGFVGSGLAGGKGFSRTPCSTFWKSTASSSVDSTSTACRWPQTCASLNITVTESAVEGHQRPCPECAVGWSRGRESTVHEQWLILNLVRLNFPSSNGSGSLNVCCPDWFYVLSWIFRCLTEGRVSFSWTKITVAISFSRWTEKLRSTLLVILMFVHEYLFSCPPFKG</sequence>
<dbReference type="Proteomes" id="UP000026962">
    <property type="component" value="Chromosome 1"/>
</dbReference>
<dbReference type="HOGENOM" id="CLU_130644_0_0_1"/>
<protein>
    <submittedName>
        <fullName evidence="1">Uncharacterized protein</fullName>
    </submittedName>
</protein>